<proteinExistence type="predicted"/>
<dbReference type="PATRIC" id="fig|1423733.4.peg.2613"/>
<sequence>MLGTAADYSPYFLPNDFKKVTTVTWRTHWENVLPKKPDAILGRILLIAGGCSFARHSF</sequence>
<name>A0A0R2BHX4_SECCO</name>
<protein>
    <submittedName>
        <fullName evidence="1">Uncharacterized protein</fullName>
    </submittedName>
</protein>
<evidence type="ECO:0000313" key="1">
    <source>
        <dbReference type="EMBL" id="KRM75308.1"/>
    </source>
</evidence>
<evidence type="ECO:0000313" key="2">
    <source>
        <dbReference type="Proteomes" id="UP000051845"/>
    </source>
</evidence>
<dbReference type="EMBL" id="AYYR01000054">
    <property type="protein sequence ID" value="KRM75308.1"/>
    <property type="molecule type" value="Genomic_DNA"/>
</dbReference>
<gene>
    <name evidence="1" type="ORF">FC82_GL002497</name>
</gene>
<comment type="caution">
    <text evidence="1">The sequence shown here is derived from an EMBL/GenBank/DDBJ whole genome shotgun (WGS) entry which is preliminary data.</text>
</comment>
<reference evidence="1 2" key="1">
    <citation type="journal article" date="2015" name="Genome Announc.">
        <title>Expanding the biotechnology potential of lactobacilli through comparative genomics of 213 strains and associated genera.</title>
        <authorList>
            <person name="Sun Z."/>
            <person name="Harris H.M."/>
            <person name="McCann A."/>
            <person name="Guo C."/>
            <person name="Argimon S."/>
            <person name="Zhang W."/>
            <person name="Yang X."/>
            <person name="Jeffery I.B."/>
            <person name="Cooney J.C."/>
            <person name="Kagawa T.F."/>
            <person name="Liu W."/>
            <person name="Song Y."/>
            <person name="Salvetti E."/>
            <person name="Wrobel A."/>
            <person name="Rasinkangas P."/>
            <person name="Parkhill J."/>
            <person name="Rea M.C."/>
            <person name="O'Sullivan O."/>
            <person name="Ritari J."/>
            <person name="Douillard F.P."/>
            <person name="Paul Ross R."/>
            <person name="Yang R."/>
            <person name="Briner A.E."/>
            <person name="Felis G.E."/>
            <person name="de Vos W.M."/>
            <person name="Barrangou R."/>
            <person name="Klaenhammer T.R."/>
            <person name="Caufield P.W."/>
            <person name="Cui Y."/>
            <person name="Zhang H."/>
            <person name="O'Toole P.W."/>
        </authorList>
    </citation>
    <scope>NUCLEOTIDE SEQUENCE [LARGE SCALE GENOMIC DNA]</scope>
    <source>
        <strain evidence="1 2">DSM 20515</strain>
    </source>
</reference>
<accession>A0A0R2BHX4</accession>
<dbReference type="AlphaFoldDB" id="A0A0R2BHX4"/>
<organism evidence="1 2">
    <name type="scientific">Secundilactobacillus collinoides DSM 20515 = JCM 1123</name>
    <dbReference type="NCBI Taxonomy" id="1423733"/>
    <lineage>
        <taxon>Bacteria</taxon>
        <taxon>Bacillati</taxon>
        <taxon>Bacillota</taxon>
        <taxon>Bacilli</taxon>
        <taxon>Lactobacillales</taxon>
        <taxon>Lactobacillaceae</taxon>
        <taxon>Secundilactobacillus</taxon>
    </lineage>
</organism>
<dbReference type="Proteomes" id="UP000051845">
    <property type="component" value="Unassembled WGS sequence"/>
</dbReference>